<dbReference type="AlphaFoldDB" id="A0A1I0PVT1"/>
<evidence type="ECO:0000256" key="4">
    <source>
        <dbReference type="ARBA" id="ARBA00022723"/>
    </source>
</evidence>
<gene>
    <name evidence="8" type="ORF">SAMN04487850_1970</name>
</gene>
<evidence type="ECO:0000313" key="9">
    <source>
        <dbReference type="Proteomes" id="UP000199373"/>
    </source>
</evidence>
<keyword evidence="4" id="KW-0479">Metal-binding</keyword>
<keyword evidence="9" id="KW-1185">Reference proteome</keyword>
<dbReference type="GO" id="GO:0046872">
    <property type="term" value="F:metal ion binding"/>
    <property type="evidence" value="ECO:0007669"/>
    <property type="project" value="UniProtKB-KW"/>
</dbReference>
<evidence type="ECO:0000313" key="8">
    <source>
        <dbReference type="EMBL" id="SEW18474.1"/>
    </source>
</evidence>
<dbReference type="SMART" id="SM00729">
    <property type="entry name" value="Elp3"/>
    <property type="match status" value="1"/>
</dbReference>
<dbReference type="InterPro" id="IPR006638">
    <property type="entry name" value="Elp3/MiaA/NifB-like_rSAM"/>
</dbReference>
<evidence type="ECO:0000256" key="1">
    <source>
        <dbReference type="ARBA" id="ARBA00001966"/>
    </source>
</evidence>
<dbReference type="InterPro" id="IPR058240">
    <property type="entry name" value="rSAM_sf"/>
</dbReference>
<accession>A0A1I0PVT1</accession>
<keyword evidence="2" id="KW-0004">4Fe-4S</keyword>
<evidence type="ECO:0000256" key="5">
    <source>
        <dbReference type="ARBA" id="ARBA00023004"/>
    </source>
</evidence>
<evidence type="ECO:0000259" key="7">
    <source>
        <dbReference type="PROSITE" id="PS51918"/>
    </source>
</evidence>
<keyword evidence="3" id="KW-0949">S-adenosyl-L-methionine</keyword>
<dbReference type="PANTHER" id="PTHR11135:SF1">
    <property type="entry name" value="PROTEIN YHCC"/>
    <property type="match status" value="1"/>
</dbReference>
<dbReference type="InterPro" id="IPR032432">
    <property type="entry name" value="Radical_SAM_C"/>
</dbReference>
<organism evidence="8 9">
    <name type="scientific">Prevotella aff. ruminicola Tc2-24</name>
    <dbReference type="NCBI Taxonomy" id="81582"/>
    <lineage>
        <taxon>Bacteria</taxon>
        <taxon>Pseudomonadati</taxon>
        <taxon>Bacteroidota</taxon>
        <taxon>Bacteroidia</taxon>
        <taxon>Bacteroidales</taxon>
        <taxon>Prevotellaceae</taxon>
        <taxon>Prevotella</taxon>
    </lineage>
</organism>
<dbReference type="InterPro" id="IPR007197">
    <property type="entry name" value="rSAM"/>
</dbReference>
<sequence length="312" mass="36051">MELNKVNIPYYNYNDYGTWIRCRFPFRVQKISVDAGFTCPNRDGRLSSGGCIYCDNRSFNPGYCSRTKSITQQLEEGKRFFAHKYPEMKYLAYFQTYTNTYADLETLKKRYEEALAVEDVVGIIIGTRPDCVSDELLAYLARLSRQTFVIVEYGIESANEQTLRYINRGHTFEDVRTAVERTHAQGILTGGHIILGLPGEDAAESIRQAPLISALPLDILKIHQMQVIRGTRLAEIYEQSPFHVYSAEAYIQLIAQYIQRLRKDLVLERFVSQAPHEMVIAPHWGLKNYEFTHLLVNYLKKHEIYQGQLAEI</sequence>
<dbReference type="InterPro" id="IPR005911">
    <property type="entry name" value="YhcC-like"/>
</dbReference>
<dbReference type="InterPro" id="IPR039661">
    <property type="entry name" value="ELP3"/>
</dbReference>
<evidence type="ECO:0000256" key="2">
    <source>
        <dbReference type="ARBA" id="ARBA00022485"/>
    </source>
</evidence>
<dbReference type="InterPro" id="IPR023404">
    <property type="entry name" value="rSAM_horseshoe"/>
</dbReference>
<proteinExistence type="predicted"/>
<name>A0A1I0PVT1_9BACT</name>
<comment type="cofactor">
    <cofactor evidence="1">
        <name>[4Fe-4S] cluster</name>
        <dbReference type="ChEBI" id="CHEBI:49883"/>
    </cofactor>
</comment>
<dbReference type="SFLD" id="SFLDG01086">
    <property type="entry name" value="elongater_protein-like"/>
    <property type="match status" value="1"/>
</dbReference>
<dbReference type="PANTHER" id="PTHR11135">
    <property type="entry name" value="HISTONE ACETYLTRANSFERASE-RELATED"/>
    <property type="match status" value="1"/>
</dbReference>
<dbReference type="EMBL" id="FOIQ01000005">
    <property type="protein sequence ID" value="SEW18474.1"/>
    <property type="molecule type" value="Genomic_DNA"/>
</dbReference>
<dbReference type="GO" id="GO:0003824">
    <property type="term" value="F:catalytic activity"/>
    <property type="evidence" value="ECO:0007669"/>
    <property type="project" value="InterPro"/>
</dbReference>
<dbReference type="PROSITE" id="PS51918">
    <property type="entry name" value="RADICAL_SAM"/>
    <property type="match status" value="1"/>
</dbReference>
<dbReference type="Pfam" id="PF16199">
    <property type="entry name" value="Radical_SAM_C"/>
    <property type="match status" value="1"/>
</dbReference>
<dbReference type="Gene3D" id="3.80.30.20">
    <property type="entry name" value="tm_1862 like domain"/>
    <property type="match status" value="1"/>
</dbReference>
<evidence type="ECO:0000256" key="3">
    <source>
        <dbReference type="ARBA" id="ARBA00022691"/>
    </source>
</evidence>
<dbReference type="GO" id="GO:0051539">
    <property type="term" value="F:4 iron, 4 sulfur cluster binding"/>
    <property type="evidence" value="ECO:0007669"/>
    <property type="project" value="UniProtKB-KW"/>
</dbReference>
<keyword evidence="6" id="KW-0411">Iron-sulfur</keyword>
<dbReference type="RefSeq" id="WP_091916258.1">
    <property type="nucleotide sequence ID" value="NZ_FOIQ01000005.1"/>
</dbReference>
<dbReference type="SUPFAM" id="SSF102114">
    <property type="entry name" value="Radical SAM enzymes"/>
    <property type="match status" value="1"/>
</dbReference>
<keyword evidence="5" id="KW-0408">Iron</keyword>
<feature type="domain" description="Radical SAM core" evidence="7">
    <location>
        <begin position="23"/>
        <end position="264"/>
    </location>
</feature>
<dbReference type="SFLD" id="SFLDS00029">
    <property type="entry name" value="Radical_SAM"/>
    <property type="match status" value="1"/>
</dbReference>
<dbReference type="Proteomes" id="UP000199373">
    <property type="component" value="Unassembled WGS sequence"/>
</dbReference>
<evidence type="ECO:0000256" key="6">
    <source>
        <dbReference type="ARBA" id="ARBA00023014"/>
    </source>
</evidence>
<dbReference type="SFLD" id="SFLDG01091">
    <property type="entry name" value="uncharacterized_CHP01210-like"/>
    <property type="match status" value="1"/>
</dbReference>
<protein>
    <recommendedName>
        <fullName evidence="7">Radical SAM core domain-containing protein</fullName>
    </recommendedName>
</protein>
<dbReference type="NCBIfam" id="TIGR01212">
    <property type="entry name" value="TIGR01212 family radical SAM protein"/>
    <property type="match status" value="1"/>
</dbReference>
<reference evidence="8 9" key="1">
    <citation type="submission" date="2016-10" db="EMBL/GenBank/DDBJ databases">
        <authorList>
            <person name="de Groot N.N."/>
        </authorList>
    </citation>
    <scope>NUCLEOTIDE SEQUENCE [LARGE SCALE GENOMIC DNA]</scope>
    <source>
        <strain evidence="8 9">TC2-24</strain>
    </source>
</reference>
<dbReference type="Pfam" id="PF04055">
    <property type="entry name" value="Radical_SAM"/>
    <property type="match status" value="1"/>
</dbReference>